<protein>
    <submittedName>
        <fullName evidence="1">C_GCAxxG_C_C family probable redox protein</fullName>
    </submittedName>
</protein>
<sequence length="172" mass="18443">MTMNKQEVADKAFSLAKSYEKKSGGCSQCSLAGIFDALGVEDTAIFKAATGLADGVGLTGDGHCGALSGGVLAIGYFFGRDKENFDDITKLVPANILAKKLHTRFTEKYGTCRCHDLQTSFFGRFFNLYDPEDMKAGMEAGMLERCSTLAGEVAQMAVEIILDAQEKAAART</sequence>
<proteinExistence type="predicted"/>
<name>A0A1M6C3S5_9BACT</name>
<dbReference type="OrthoDB" id="7062642at2"/>
<dbReference type="Proteomes" id="UP000183994">
    <property type="component" value="Unassembled WGS sequence"/>
</dbReference>
<organism evidence="1 2">
    <name type="scientific">Desulfatibacillum alkenivorans DSM 16219</name>
    <dbReference type="NCBI Taxonomy" id="1121393"/>
    <lineage>
        <taxon>Bacteria</taxon>
        <taxon>Pseudomonadati</taxon>
        <taxon>Thermodesulfobacteriota</taxon>
        <taxon>Desulfobacteria</taxon>
        <taxon>Desulfobacterales</taxon>
        <taxon>Desulfatibacillaceae</taxon>
        <taxon>Desulfatibacillum</taxon>
    </lineage>
</organism>
<gene>
    <name evidence="1" type="ORF">SAMN02745216_00135</name>
</gene>
<dbReference type="Pfam" id="PF09719">
    <property type="entry name" value="C_GCAxxG_C_C"/>
    <property type="match status" value="1"/>
</dbReference>
<dbReference type="RefSeq" id="WP_073471889.1">
    <property type="nucleotide sequence ID" value="NZ_FQZU01000001.1"/>
</dbReference>
<evidence type="ECO:0000313" key="1">
    <source>
        <dbReference type="EMBL" id="SHI55358.1"/>
    </source>
</evidence>
<dbReference type="InterPro" id="IPR010181">
    <property type="entry name" value="CGCAxxGCC_motif"/>
</dbReference>
<dbReference type="AlphaFoldDB" id="A0A1M6C3S5"/>
<dbReference type="EMBL" id="FQZU01000001">
    <property type="protein sequence ID" value="SHI55358.1"/>
    <property type="molecule type" value="Genomic_DNA"/>
</dbReference>
<reference evidence="2" key="1">
    <citation type="submission" date="2016-11" db="EMBL/GenBank/DDBJ databases">
        <authorList>
            <person name="Varghese N."/>
            <person name="Submissions S."/>
        </authorList>
    </citation>
    <scope>NUCLEOTIDE SEQUENCE [LARGE SCALE GENOMIC DNA]</scope>
    <source>
        <strain evidence="2">DSM 16219</strain>
    </source>
</reference>
<dbReference type="STRING" id="1121393.SAMN02745216_00135"/>
<evidence type="ECO:0000313" key="2">
    <source>
        <dbReference type="Proteomes" id="UP000183994"/>
    </source>
</evidence>
<accession>A0A1M6C3S5</accession>
<dbReference type="NCBIfam" id="TIGR01909">
    <property type="entry name" value="C_GCAxxG_C_C"/>
    <property type="match status" value="1"/>
</dbReference>
<keyword evidence="2" id="KW-1185">Reference proteome</keyword>